<dbReference type="Gene3D" id="3.50.50.60">
    <property type="entry name" value="FAD/NAD(P)-binding domain"/>
    <property type="match status" value="2"/>
</dbReference>
<keyword evidence="14" id="KW-1185">Reference proteome</keyword>
<dbReference type="InterPro" id="IPR009051">
    <property type="entry name" value="Helical_ferredxn"/>
</dbReference>
<evidence type="ECO:0000256" key="11">
    <source>
        <dbReference type="ARBA" id="ARBA00049728"/>
    </source>
</evidence>
<name>A0A7W9ZH38_NOVIT</name>
<evidence type="ECO:0000256" key="1">
    <source>
        <dbReference type="ARBA" id="ARBA00001917"/>
    </source>
</evidence>
<dbReference type="Proteomes" id="UP000544872">
    <property type="component" value="Unassembled WGS sequence"/>
</dbReference>
<dbReference type="PANTHER" id="PTHR43073">
    <property type="entry name" value="DIHYDROPYRIMIDINE DEHYDROGENASE [NADP(+)]"/>
    <property type="match status" value="1"/>
</dbReference>
<dbReference type="EMBL" id="JACIIX010000010">
    <property type="protein sequence ID" value="MBB6211357.1"/>
    <property type="molecule type" value="Genomic_DNA"/>
</dbReference>
<dbReference type="Pfam" id="PF07992">
    <property type="entry name" value="Pyr_redox_2"/>
    <property type="match status" value="1"/>
</dbReference>
<dbReference type="GO" id="GO:0051536">
    <property type="term" value="F:iron-sulfur cluster binding"/>
    <property type="evidence" value="ECO:0007669"/>
    <property type="project" value="InterPro"/>
</dbReference>
<evidence type="ECO:0000256" key="10">
    <source>
        <dbReference type="ARBA" id="ARBA00049714"/>
    </source>
</evidence>
<comment type="cofactor">
    <cofactor evidence="1">
        <name>FMN</name>
        <dbReference type="ChEBI" id="CHEBI:58210"/>
    </cofactor>
</comment>
<dbReference type="SUPFAM" id="SSF46548">
    <property type="entry name" value="alpha-helical ferredoxin"/>
    <property type="match status" value="1"/>
</dbReference>
<evidence type="ECO:0000256" key="8">
    <source>
        <dbReference type="ARBA" id="ARBA00048792"/>
    </source>
</evidence>
<evidence type="ECO:0000313" key="14">
    <source>
        <dbReference type="Proteomes" id="UP000544872"/>
    </source>
</evidence>
<dbReference type="Gene3D" id="1.10.1060.10">
    <property type="entry name" value="Alpha-helical ferredoxin"/>
    <property type="match status" value="1"/>
</dbReference>
<dbReference type="InterPro" id="IPR036188">
    <property type="entry name" value="FAD/NAD-bd_sf"/>
</dbReference>
<comment type="catalytic activity">
    <reaction evidence="7">
        <text>5,6-dihydrothymine + NAD(+) = thymine + NADH + H(+)</text>
        <dbReference type="Rhea" id="RHEA:28791"/>
        <dbReference type="ChEBI" id="CHEBI:15378"/>
        <dbReference type="ChEBI" id="CHEBI:17821"/>
        <dbReference type="ChEBI" id="CHEBI:27468"/>
        <dbReference type="ChEBI" id="CHEBI:57540"/>
        <dbReference type="ChEBI" id="CHEBI:57945"/>
        <dbReference type="EC" id="1.3.1.1"/>
    </reaction>
</comment>
<evidence type="ECO:0000256" key="9">
    <source>
        <dbReference type="ARBA" id="ARBA00049578"/>
    </source>
</evidence>
<evidence type="ECO:0000256" key="4">
    <source>
        <dbReference type="ARBA" id="ARBA00023002"/>
    </source>
</evidence>
<dbReference type="Pfam" id="PF14691">
    <property type="entry name" value="Fer4_20"/>
    <property type="match status" value="1"/>
</dbReference>
<organism evidence="13 14">
    <name type="scientific">Novispirillum itersonii</name>
    <name type="common">Aquaspirillum itersonii</name>
    <dbReference type="NCBI Taxonomy" id="189"/>
    <lineage>
        <taxon>Bacteria</taxon>
        <taxon>Pseudomonadati</taxon>
        <taxon>Pseudomonadota</taxon>
        <taxon>Alphaproteobacteria</taxon>
        <taxon>Rhodospirillales</taxon>
        <taxon>Novispirillaceae</taxon>
        <taxon>Novispirillum</taxon>
    </lineage>
</organism>
<keyword evidence="3" id="KW-0288">FMN</keyword>
<evidence type="ECO:0000256" key="3">
    <source>
        <dbReference type="ARBA" id="ARBA00022643"/>
    </source>
</evidence>
<sequence length="453" mass="47284">MTHSVPSLPVISADGHPLTAAQIEQNFSDLHPCLTDLQAMAESNRCLYCYDAPCVTACPTSIDIPGFIRRISTGNPDGAARTILSSNILGGTCARVCPTEVLCQQACVRNRAEDTPVEIGRLQRYAVDHLLENRAAPYPFVRAAETGRRIAVVGAGPAGLACAHALAVNGHSVTLFEAKPKPGGLNEYGLAAYKMTGGFAQQEVDFVLAIGGITIEYGRPLGPDLTLEALRQDFDAVFLGVGLGETNDLGLSGEDKAGVVDAIDFIAGLRQSDDLPSYCSAASVVVIGGGNTAIDAAVQAKRLGAEEVTLVYRRGPQQMGATAYEQDLAATNGVVIRHWAKPVEIKGNGHVEGLVFERTRLDAGRLTDTGRRFEIAADLVLKAIGQSLAPAALSGLTLHGGKIVVDADGQTSLLGVYAGGDCIASGQDLTVQAVEDGKRAAKAIHAALSASQC</sequence>
<comment type="subunit">
    <text evidence="10">Heterotetramer of 2 PreA and 2 PreT subunits.</text>
</comment>
<comment type="catalytic activity">
    <reaction evidence="8">
        <text>5,6-dihydrouracil + NAD(+) = uracil + NADH + H(+)</text>
        <dbReference type="Rhea" id="RHEA:20189"/>
        <dbReference type="ChEBI" id="CHEBI:15378"/>
        <dbReference type="ChEBI" id="CHEBI:15901"/>
        <dbReference type="ChEBI" id="CHEBI:17568"/>
        <dbReference type="ChEBI" id="CHEBI:57540"/>
        <dbReference type="ChEBI" id="CHEBI:57945"/>
        <dbReference type="EC" id="1.3.1.1"/>
    </reaction>
</comment>
<dbReference type="InterPro" id="IPR017896">
    <property type="entry name" value="4Fe4S_Fe-S-bd"/>
</dbReference>
<evidence type="ECO:0000256" key="6">
    <source>
        <dbReference type="ARBA" id="ARBA00032722"/>
    </source>
</evidence>
<dbReference type="PRINTS" id="PR00419">
    <property type="entry name" value="ADXRDTASE"/>
</dbReference>
<reference evidence="13 14" key="1">
    <citation type="submission" date="2020-08" db="EMBL/GenBank/DDBJ databases">
        <title>Genomic Encyclopedia of Type Strains, Phase IV (KMG-IV): sequencing the most valuable type-strain genomes for metagenomic binning, comparative biology and taxonomic classification.</title>
        <authorList>
            <person name="Goeker M."/>
        </authorList>
    </citation>
    <scope>NUCLEOTIDE SEQUENCE [LARGE SCALE GENOMIC DNA]</scope>
    <source>
        <strain evidence="13 14">DSM 11590</strain>
    </source>
</reference>
<accession>A0A7W9ZH38</accession>
<comment type="function">
    <text evidence="9">Involved in pyrimidine base degradation. Catalyzes physiologically the reduction of uracil to 5,6-dihydrouracil (DHU) by using NADH as a specific cosubstrate. It also catalyzes the reverse reaction and the reduction of thymine to 5,6-dihydrothymine (DHT).</text>
</comment>
<proteinExistence type="predicted"/>
<keyword evidence="2" id="KW-0285">Flavoprotein</keyword>
<dbReference type="InterPro" id="IPR023753">
    <property type="entry name" value="FAD/NAD-binding_dom"/>
</dbReference>
<comment type="caution">
    <text evidence="13">The sequence shown here is derived from an EMBL/GenBank/DDBJ whole genome shotgun (WGS) entry which is preliminary data.</text>
</comment>
<dbReference type="PANTHER" id="PTHR43073:SF2">
    <property type="entry name" value="DIHYDROPYRIMIDINE DEHYDROGENASE [NADP(+)]"/>
    <property type="match status" value="1"/>
</dbReference>
<evidence type="ECO:0000256" key="5">
    <source>
        <dbReference type="ARBA" id="ARBA00030119"/>
    </source>
</evidence>
<dbReference type="InterPro" id="IPR028261">
    <property type="entry name" value="DPD_II"/>
</dbReference>
<protein>
    <recommendedName>
        <fullName evidence="11">dihydrouracil dehydrogenase (NAD(+))</fullName>
        <ecNumber evidence="11">1.3.1.1</ecNumber>
    </recommendedName>
    <alternativeName>
        <fullName evidence="6">Dihydrothymine dehydrogenase</fullName>
    </alternativeName>
    <alternativeName>
        <fullName evidence="5">Dihydrouracil dehydrogenase</fullName>
    </alternativeName>
</protein>
<dbReference type="SUPFAM" id="SSF51971">
    <property type="entry name" value="Nucleotide-binding domain"/>
    <property type="match status" value="1"/>
</dbReference>
<evidence type="ECO:0000259" key="12">
    <source>
        <dbReference type="PROSITE" id="PS51379"/>
    </source>
</evidence>
<evidence type="ECO:0000256" key="2">
    <source>
        <dbReference type="ARBA" id="ARBA00022630"/>
    </source>
</evidence>
<dbReference type="GO" id="GO:0004159">
    <property type="term" value="F:dihydropyrimidine dehydrogenase (NAD+) activity"/>
    <property type="evidence" value="ECO:0007669"/>
    <property type="project" value="UniProtKB-EC"/>
</dbReference>
<dbReference type="EC" id="1.3.1.1" evidence="11"/>
<evidence type="ECO:0000256" key="7">
    <source>
        <dbReference type="ARBA" id="ARBA00047685"/>
    </source>
</evidence>
<feature type="domain" description="4Fe-4S ferredoxin-type" evidence="12">
    <location>
        <begin position="37"/>
        <end position="67"/>
    </location>
</feature>
<evidence type="ECO:0000313" key="13">
    <source>
        <dbReference type="EMBL" id="MBB6211357.1"/>
    </source>
</evidence>
<dbReference type="AlphaFoldDB" id="A0A7W9ZH38"/>
<dbReference type="RefSeq" id="WP_184264164.1">
    <property type="nucleotide sequence ID" value="NZ_JACIIX010000010.1"/>
</dbReference>
<keyword evidence="4 13" id="KW-0560">Oxidoreductase</keyword>
<gene>
    <name evidence="13" type="ORF">FHS48_002794</name>
</gene>
<dbReference type="PROSITE" id="PS51379">
    <property type="entry name" value="4FE4S_FER_2"/>
    <property type="match status" value="1"/>
</dbReference>